<dbReference type="OrthoDB" id="5583261at2"/>
<sequence length="726" mass="80155">MRFRGLQLGVVLLALVGSQPTAWASSDAGSCPWGVLRCPLQGLPFLDVDNDTNDNLLRLVSAGKHFTLPVYAFPLDASTVRNAHFGYHYDEPESPVGDPVAPQDAALAALKNQLAALGIPGQTLNVPGPGELDTRFVSNSISSTVSFITALQAESSLAPEQRKALAQIRLALLAEGGAVDGDDHVDSAAWPPDSAAGAFYRYLSAARAFYYGNYSVALNTFSQLAENPQKWVAQAASYMLIRTKLNMSAQYAEDEYDMFDARNVNQGMVREARELAQSYLATWPDGEYRDSAVGLLRRIAWYLQDWSVLGPQYESALAHATDAASLKALVAETDSKFLSRDLYGYGYNNDFVSDARMPLLTFIQSLRLLREYERTDSSGPKITADSLKTLQLLFNQAGEQPWGDYLHTAWLYWQQQDYPAVLAAVTPQAQVSDDDLPGFSQQVLYGYAQVALKQWPQALAHWKGLLEHTQNGERKAFLEAQVAATEVEQQKVGDIFAAGSPVTNLRYRSLVLKTLASRELLRQQVSSGMNDDERTIALHTLLMRDLMAQDYSAWLADISLQNHIAHPAGGEDFSDVSLAQFSWDGKGAETGYYCQPLQATVQALAKSPAGSHNLNCLGEFIRTAGAQINTWPESGGNAGLDTAVEHQKPVTQPDRMALYRLVINNPNSEPEDKSFALYRAVMCYAPSGSNDCGGLDVSKAQRRQWFNQLHRDYPGNIWAKQLRYYW</sequence>
<name>A0A317PZ82_9ENTR</name>
<feature type="signal peptide" evidence="1">
    <location>
        <begin position="1"/>
        <end position="24"/>
    </location>
</feature>
<evidence type="ECO:0000256" key="1">
    <source>
        <dbReference type="SAM" id="SignalP"/>
    </source>
</evidence>
<keyword evidence="3" id="KW-1185">Reference proteome</keyword>
<dbReference type="AlphaFoldDB" id="A0A317PZ82"/>
<dbReference type="RefSeq" id="WP_110025872.1">
    <property type="nucleotide sequence ID" value="NZ_QGTS01000006.1"/>
</dbReference>
<evidence type="ECO:0008006" key="4">
    <source>
        <dbReference type="Google" id="ProtNLM"/>
    </source>
</evidence>
<dbReference type="EMBL" id="QGTS01000006">
    <property type="protein sequence ID" value="PWW09115.1"/>
    <property type="molecule type" value="Genomic_DNA"/>
</dbReference>
<evidence type="ECO:0000313" key="2">
    <source>
        <dbReference type="EMBL" id="PWW09115.1"/>
    </source>
</evidence>
<reference evidence="2 3" key="1">
    <citation type="submission" date="2018-05" db="EMBL/GenBank/DDBJ databases">
        <title>Genomic Encyclopedia of Type Strains, Phase IV (KMG-IV): sequencing the most valuable type-strain genomes for metagenomic binning, comparative biology and taxonomic classification.</title>
        <authorList>
            <person name="Goeker M."/>
        </authorList>
    </citation>
    <scope>NUCLEOTIDE SEQUENCE [LARGE SCALE GENOMIC DNA]</scope>
    <source>
        <strain evidence="2 3">DSM 19579</strain>
    </source>
</reference>
<organism evidence="2 3">
    <name type="scientific">Mangrovibacter plantisponsor</name>
    <dbReference type="NCBI Taxonomy" id="451513"/>
    <lineage>
        <taxon>Bacteria</taxon>
        <taxon>Pseudomonadati</taxon>
        <taxon>Pseudomonadota</taxon>
        <taxon>Gammaproteobacteria</taxon>
        <taxon>Enterobacterales</taxon>
        <taxon>Enterobacteriaceae</taxon>
        <taxon>Mangrovibacter</taxon>
    </lineage>
</organism>
<gene>
    <name evidence="2" type="ORF">DES37_106239</name>
</gene>
<accession>A0A317PZ82</accession>
<evidence type="ECO:0000313" key="3">
    <source>
        <dbReference type="Proteomes" id="UP000246744"/>
    </source>
</evidence>
<proteinExistence type="predicted"/>
<protein>
    <recommendedName>
        <fullName evidence="4">Tetratricopeptide repeat protein</fullName>
    </recommendedName>
</protein>
<dbReference type="Proteomes" id="UP000246744">
    <property type="component" value="Unassembled WGS sequence"/>
</dbReference>
<keyword evidence="1" id="KW-0732">Signal</keyword>
<comment type="caution">
    <text evidence="2">The sequence shown here is derived from an EMBL/GenBank/DDBJ whole genome shotgun (WGS) entry which is preliminary data.</text>
</comment>
<feature type="chain" id="PRO_5016449816" description="Tetratricopeptide repeat protein" evidence="1">
    <location>
        <begin position="25"/>
        <end position="726"/>
    </location>
</feature>